<protein>
    <recommendedName>
        <fullName evidence="3">Tetratricopeptide repeat protein</fullName>
    </recommendedName>
</protein>
<gene>
    <name evidence="1" type="ORF">RIB2604_01801730</name>
</gene>
<dbReference type="SUPFAM" id="SSF48452">
    <property type="entry name" value="TPR-like"/>
    <property type="match status" value="1"/>
</dbReference>
<dbReference type="InterPro" id="IPR011990">
    <property type="entry name" value="TPR-like_helical_dom_sf"/>
</dbReference>
<dbReference type="Proteomes" id="UP000075230">
    <property type="component" value="Unassembled WGS sequence"/>
</dbReference>
<dbReference type="FunFam" id="1.25.40.10:FF:002642">
    <property type="entry name" value="Uncharacterized protein"/>
    <property type="match status" value="1"/>
</dbReference>
<accession>A0A146FEP3</accession>
<sequence length="196" mass="21914">MDTEERKLWRERLSDLGMRNVNALIEMGDLDAARRSLASLRIAESESELNKLRKVLLMLIIGDLDAARQVCGEASDAGNTVFRPLLSMAEGRYDDAVAEWRALLGNEERRPDESMISQNLAVCLLYTGRLNEAREVLESLVHANHSFSSLVFNLSTVYELCSDKSAKLKTDLVETVARQPVTGTTNLDRPNGDFKL</sequence>
<dbReference type="GO" id="GO:0030008">
    <property type="term" value="C:TRAPP complex"/>
    <property type="evidence" value="ECO:0007669"/>
    <property type="project" value="TreeGrafter"/>
</dbReference>
<dbReference type="Gene3D" id="1.25.40.10">
    <property type="entry name" value="Tetratricopeptide repeat domain"/>
    <property type="match status" value="1"/>
</dbReference>
<proteinExistence type="predicted"/>
<dbReference type="EMBL" id="BCWF01000018">
    <property type="protein sequence ID" value="GAT24346.1"/>
    <property type="molecule type" value="Genomic_DNA"/>
</dbReference>
<organism evidence="1 2">
    <name type="scientific">Aspergillus kawachii</name>
    <name type="common">White koji mold</name>
    <name type="synonym">Aspergillus awamori var. kawachi</name>
    <dbReference type="NCBI Taxonomy" id="1069201"/>
    <lineage>
        <taxon>Eukaryota</taxon>
        <taxon>Fungi</taxon>
        <taxon>Dikarya</taxon>
        <taxon>Ascomycota</taxon>
        <taxon>Pezizomycotina</taxon>
        <taxon>Eurotiomycetes</taxon>
        <taxon>Eurotiomycetidae</taxon>
        <taxon>Eurotiales</taxon>
        <taxon>Aspergillaceae</taxon>
        <taxon>Aspergillus</taxon>
        <taxon>Aspergillus subgen. Circumdati</taxon>
    </lineage>
</organism>
<evidence type="ECO:0000313" key="2">
    <source>
        <dbReference type="Proteomes" id="UP000075230"/>
    </source>
</evidence>
<reference evidence="1 2" key="1">
    <citation type="journal article" date="2016" name="DNA Res.">
        <title>Genome sequence of Aspergillus luchuensis NBRC 4314.</title>
        <authorList>
            <person name="Yamada O."/>
            <person name="Machida M."/>
            <person name="Hosoyama A."/>
            <person name="Goto M."/>
            <person name="Takahashi T."/>
            <person name="Futagami T."/>
            <person name="Yamagata Y."/>
            <person name="Takeuchi M."/>
            <person name="Kobayashi T."/>
            <person name="Koike H."/>
            <person name="Abe K."/>
            <person name="Asai K."/>
            <person name="Arita M."/>
            <person name="Fujita N."/>
            <person name="Fukuda K."/>
            <person name="Higa K."/>
            <person name="Horikawa H."/>
            <person name="Ishikawa T."/>
            <person name="Jinno K."/>
            <person name="Kato Y."/>
            <person name="Kirimura K."/>
            <person name="Mizutani O."/>
            <person name="Nakasone K."/>
            <person name="Sano M."/>
            <person name="Shiraishi Y."/>
            <person name="Tsukahara M."/>
            <person name="Gomi K."/>
        </authorList>
    </citation>
    <scope>NUCLEOTIDE SEQUENCE [LARGE SCALE GENOMIC DNA]</scope>
    <source>
        <strain evidence="1 2">RIB 2604</strain>
    </source>
</reference>
<name>A0A146FEP3_ASPKA</name>
<comment type="caution">
    <text evidence="1">The sequence shown here is derived from an EMBL/GenBank/DDBJ whole genome shotgun (WGS) entry which is preliminary data.</text>
</comment>
<dbReference type="VEuPathDB" id="FungiDB:ASPFODRAFT_207037"/>
<dbReference type="AlphaFoldDB" id="A0A146FEP3"/>
<dbReference type="PANTHER" id="PTHR21581">
    <property type="entry name" value="D-ALANYL-D-ALANINE CARBOXYPEPTIDASE"/>
    <property type="match status" value="1"/>
</dbReference>
<dbReference type="Pfam" id="PF14559">
    <property type="entry name" value="TPR_19"/>
    <property type="match status" value="1"/>
</dbReference>
<evidence type="ECO:0008006" key="3">
    <source>
        <dbReference type="Google" id="ProtNLM"/>
    </source>
</evidence>
<dbReference type="GO" id="GO:0005794">
    <property type="term" value="C:Golgi apparatus"/>
    <property type="evidence" value="ECO:0007669"/>
    <property type="project" value="TreeGrafter"/>
</dbReference>
<dbReference type="PANTHER" id="PTHR21581:SF6">
    <property type="entry name" value="TRAFFICKING PROTEIN PARTICLE COMPLEX SUBUNIT 12"/>
    <property type="match status" value="1"/>
</dbReference>
<evidence type="ECO:0000313" key="1">
    <source>
        <dbReference type="EMBL" id="GAT24346.1"/>
    </source>
</evidence>
<reference evidence="2" key="2">
    <citation type="submission" date="2016-02" db="EMBL/GenBank/DDBJ databases">
        <title>Genome sequencing of Aspergillus luchuensis NBRC 4314.</title>
        <authorList>
            <person name="Yamada O."/>
        </authorList>
    </citation>
    <scope>NUCLEOTIDE SEQUENCE [LARGE SCALE GENOMIC DNA]</scope>
    <source>
        <strain evidence="2">RIB 2604</strain>
    </source>
</reference>